<reference evidence="2 3" key="1">
    <citation type="journal article" date="2014" name="Int. J. Syst. Evol. Microbiol.">
        <title>Jeotgalibaca dankookensis gen. nov., sp. nov., a member of the family Carnobacteriaceae, isolated from seujeot (Korean traditional food).</title>
        <authorList>
            <person name="Lee D.G."/>
            <person name="Trujillo M.E."/>
            <person name="Kang H."/>
            <person name="Ahn T.Y."/>
        </authorList>
    </citation>
    <scope>NUCLEOTIDE SEQUENCE [LARGE SCALE GENOMIC DNA]</scope>
    <source>
        <strain evidence="2 3">EX-07</strain>
    </source>
</reference>
<evidence type="ECO:0000313" key="2">
    <source>
        <dbReference type="EMBL" id="AQS53937.1"/>
    </source>
</evidence>
<dbReference type="GO" id="GO:0016740">
    <property type="term" value="F:transferase activity"/>
    <property type="evidence" value="ECO:0007669"/>
    <property type="project" value="UniProtKB-KW"/>
</dbReference>
<dbReference type="SUPFAM" id="SSF53271">
    <property type="entry name" value="PRTase-like"/>
    <property type="match status" value="1"/>
</dbReference>
<keyword evidence="3" id="KW-1185">Reference proteome</keyword>
<dbReference type="STRING" id="708126.BW727_101570"/>
<gene>
    <name evidence="2" type="ORF">BW727_101570</name>
</gene>
<sequence length="211" mass="23783">MFLNRTDAGKQLAEKLQAYKNQEVVVFSLSHGGVPIGIEVSKVLDAPLELIFTKKIKHPYNPVYAIGAISENGMSIYNDSEIAKVEDEWLENEEAKLKNEIKYRRYKFGDIKHFATGKTAIIVDDGIATGFTMLAAIDDVKKQNPSKIVVAIPVVPEQMAQKLDQEVDEVVAIDRTRTYQGSVSAYYEQLEKLSDEELLERLELMRSSDKI</sequence>
<feature type="domain" description="Phosphoribosyltransferase" evidence="1">
    <location>
        <begin position="10"/>
        <end position="168"/>
    </location>
</feature>
<proteinExistence type="predicted"/>
<dbReference type="Gene3D" id="3.40.50.2020">
    <property type="match status" value="1"/>
</dbReference>
<name>A0A1S6IQV5_9LACT</name>
<evidence type="ECO:0000313" key="3">
    <source>
        <dbReference type="Proteomes" id="UP000188993"/>
    </source>
</evidence>
<protein>
    <submittedName>
        <fullName evidence="2">Putative phosphoribosyl transferase</fullName>
    </submittedName>
</protein>
<dbReference type="Pfam" id="PF00156">
    <property type="entry name" value="Pribosyltran"/>
    <property type="match status" value="1"/>
</dbReference>
<accession>A0A1S6IQV5</accession>
<organism evidence="2 3">
    <name type="scientific">Jeotgalibaca dankookensis</name>
    <dbReference type="NCBI Taxonomy" id="708126"/>
    <lineage>
        <taxon>Bacteria</taxon>
        <taxon>Bacillati</taxon>
        <taxon>Bacillota</taxon>
        <taxon>Bacilli</taxon>
        <taxon>Lactobacillales</taxon>
        <taxon>Carnobacteriaceae</taxon>
        <taxon>Jeotgalibaca</taxon>
    </lineage>
</organism>
<dbReference type="AlphaFoldDB" id="A0A1S6IQV5"/>
<dbReference type="InterPro" id="IPR000836">
    <property type="entry name" value="PRTase_dom"/>
</dbReference>
<dbReference type="KEGG" id="jda:BW727_101570"/>
<dbReference type="Proteomes" id="UP000188993">
    <property type="component" value="Chromosome"/>
</dbReference>
<dbReference type="Gene3D" id="3.30.1310.20">
    <property type="entry name" value="PRTase-like"/>
    <property type="match status" value="1"/>
</dbReference>
<dbReference type="OrthoDB" id="9810066at2"/>
<dbReference type="CDD" id="cd06223">
    <property type="entry name" value="PRTases_typeI"/>
    <property type="match status" value="1"/>
</dbReference>
<dbReference type="RefSeq" id="WP_062469827.1">
    <property type="nucleotide sequence ID" value="NZ_BBYN01000015.1"/>
</dbReference>
<dbReference type="InterPro" id="IPR029057">
    <property type="entry name" value="PRTase-like"/>
</dbReference>
<dbReference type="EMBL" id="CP019728">
    <property type="protein sequence ID" value="AQS53937.1"/>
    <property type="molecule type" value="Genomic_DNA"/>
</dbReference>
<evidence type="ECO:0000259" key="1">
    <source>
        <dbReference type="Pfam" id="PF00156"/>
    </source>
</evidence>
<keyword evidence="2" id="KW-0808">Transferase</keyword>